<dbReference type="AlphaFoldDB" id="A0A0E9VLQ9"/>
<reference evidence="2" key="2">
    <citation type="journal article" date="2015" name="Fish Shellfish Immunol.">
        <title>Early steps in the European eel (Anguilla anguilla)-Vibrio vulnificus interaction in the gills: Role of the RtxA13 toxin.</title>
        <authorList>
            <person name="Callol A."/>
            <person name="Pajuelo D."/>
            <person name="Ebbesson L."/>
            <person name="Teles M."/>
            <person name="MacKenzie S."/>
            <person name="Amaro C."/>
        </authorList>
    </citation>
    <scope>NUCLEOTIDE SEQUENCE</scope>
</reference>
<protein>
    <submittedName>
        <fullName evidence="2">Uncharacterized protein</fullName>
    </submittedName>
</protein>
<accession>A0A0E9VLQ9</accession>
<evidence type="ECO:0000313" key="2">
    <source>
        <dbReference type="EMBL" id="JAH78168.1"/>
    </source>
</evidence>
<name>A0A0E9VLQ9_ANGAN</name>
<evidence type="ECO:0000256" key="1">
    <source>
        <dbReference type="SAM" id="MobiDB-lite"/>
    </source>
</evidence>
<proteinExistence type="predicted"/>
<feature type="region of interest" description="Disordered" evidence="1">
    <location>
        <begin position="1"/>
        <end position="26"/>
    </location>
</feature>
<feature type="compositionally biased region" description="Polar residues" evidence="1">
    <location>
        <begin position="1"/>
        <end position="10"/>
    </location>
</feature>
<sequence length="26" mass="2508">MQEAGSTGQLNPPLPAGGVFSFSASG</sequence>
<reference evidence="2" key="1">
    <citation type="submission" date="2014-11" db="EMBL/GenBank/DDBJ databases">
        <authorList>
            <person name="Amaro Gonzalez C."/>
        </authorList>
    </citation>
    <scope>NUCLEOTIDE SEQUENCE</scope>
</reference>
<organism evidence="2">
    <name type="scientific">Anguilla anguilla</name>
    <name type="common">European freshwater eel</name>
    <name type="synonym">Muraena anguilla</name>
    <dbReference type="NCBI Taxonomy" id="7936"/>
    <lineage>
        <taxon>Eukaryota</taxon>
        <taxon>Metazoa</taxon>
        <taxon>Chordata</taxon>
        <taxon>Craniata</taxon>
        <taxon>Vertebrata</taxon>
        <taxon>Euteleostomi</taxon>
        <taxon>Actinopterygii</taxon>
        <taxon>Neopterygii</taxon>
        <taxon>Teleostei</taxon>
        <taxon>Anguilliformes</taxon>
        <taxon>Anguillidae</taxon>
        <taxon>Anguilla</taxon>
    </lineage>
</organism>
<dbReference type="EMBL" id="GBXM01030409">
    <property type="protein sequence ID" value="JAH78168.1"/>
    <property type="molecule type" value="Transcribed_RNA"/>
</dbReference>